<evidence type="ECO:0000313" key="2">
    <source>
        <dbReference type="EMBL" id="TKD04483.1"/>
    </source>
</evidence>
<feature type="transmembrane region" description="Helical" evidence="1">
    <location>
        <begin position="80"/>
        <end position="104"/>
    </location>
</feature>
<dbReference type="EMBL" id="SSMQ01000024">
    <property type="protein sequence ID" value="TKD04483.1"/>
    <property type="molecule type" value="Genomic_DNA"/>
</dbReference>
<dbReference type="Pfam" id="PF05987">
    <property type="entry name" value="DUF898"/>
    <property type="match status" value="1"/>
</dbReference>
<sequence>MGAYAPPQGGYGPPPGPPMGMMGAGVPGIGQRVVFNGDGGKLFGTYLLFAVVPMIVAYFIMGIFYAIGMAIESAARTGGVIMLLFSLVGGLIMFAGILGASVMFANKFYGFYFEALQLDGQPCQYTGTPQELAKVMVINALLTTVTCGIYTPWAIVKTKEFVDSKVLVAGQPGRLTFHGDPASLLGTYILGMILVYCTLGIYGPWFANNIFAFMWENTKLDGRAYQFRKDPGGFFGTYLLTIILSAVTCNIYYPWGICNILKWEAERVA</sequence>
<accession>A0A4U1J9I0</accession>
<feature type="transmembrane region" description="Helical" evidence="1">
    <location>
        <begin position="188"/>
        <end position="211"/>
    </location>
</feature>
<dbReference type="OrthoDB" id="9765721at2"/>
<feature type="transmembrane region" description="Helical" evidence="1">
    <location>
        <begin position="232"/>
        <end position="253"/>
    </location>
</feature>
<organism evidence="2 3">
    <name type="scientific">Polyangium fumosum</name>
    <dbReference type="NCBI Taxonomy" id="889272"/>
    <lineage>
        <taxon>Bacteria</taxon>
        <taxon>Pseudomonadati</taxon>
        <taxon>Myxococcota</taxon>
        <taxon>Polyangia</taxon>
        <taxon>Polyangiales</taxon>
        <taxon>Polyangiaceae</taxon>
        <taxon>Polyangium</taxon>
    </lineage>
</organism>
<evidence type="ECO:0000256" key="1">
    <source>
        <dbReference type="SAM" id="Phobius"/>
    </source>
</evidence>
<keyword evidence="1" id="KW-1133">Transmembrane helix</keyword>
<name>A0A4U1J9I0_9BACT</name>
<gene>
    <name evidence="2" type="ORF">E8A74_23015</name>
</gene>
<keyword evidence="1" id="KW-0812">Transmembrane</keyword>
<dbReference type="Proteomes" id="UP000309215">
    <property type="component" value="Unassembled WGS sequence"/>
</dbReference>
<keyword evidence="1" id="KW-0472">Membrane</keyword>
<dbReference type="InterPro" id="IPR010295">
    <property type="entry name" value="DUF898"/>
</dbReference>
<dbReference type="AlphaFoldDB" id="A0A4U1J9I0"/>
<feature type="transmembrane region" description="Helical" evidence="1">
    <location>
        <begin position="46"/>
        <end position="68"/>
    </location>
</feature>
<comment type="caution">
    <text evidence="2">The sequence shown here is derived from an EMBL/GenBank/DDBJ whole genome shotgun (WGS) entry which is preliminary data.</text>
</comment>
<proteinExistence type="predicted"/>
<protein>
    <submittedName>
        <fullName evidence="2">DUF898 family protein</fullName>
    </submittedName>
</protein>
<keyword evidence="3" id="KW-1185">Reference proteome</keyword>
<reference evidence="2 3" key="1">
    <citation type="submission" date="2019-04" db="EMBL/GenBank/DDBJ databases">
        <authorList>
            <person name="Li Y."/>
            <person name="Wang J."/>
        </authorList>
    </citation>
    <scope>NUCLEOTIDE SEQUENCE [LARGE SCALE GENOMIC DNA]</scope>
    <source>
        <strain evidence="2 3">DSM 14668</strain>
    </source>
</reference>
<evidence type="ECO:0000313" key="3">
    <source>
        <dbReference type="Proteomes" id="UP000309215"/>
    </source>
</evidence>